<sequence length="174" mass="19071">MAQSKHHQTIRGSFLALAIMSGIAVAPQTASSADTPVEANNRQFITQAFEQWAAGGTSFFTDVLSPDIVWTIEGSGPSAGVFRGRDAVIQMVRPFASRLSEPNRPVSTRVWADGDHVIVNWEGAGRARDGQPYVNRYVWIFRMENGQAVEVTAFLDLAPFDEVLRRVPAPTSQP</sequence>
<organism evidence="3 4">
    <name type="scientific">Terrihabitans rhizophilus</name>
    <dbReference type="NCBI Taxonomy" id="3092662"/>
    <lineage>
        <taxon>Bacteria</taxon>
        <taxon>Pseudomonadati</taxon>
        <taxon>Pseudomonadota</taxon>
        <taxon>Alphaproteobacteria</taxon>
        <taxon>Hyphomicrobiales</taxon>
        <taxon>Terrihabitans</taxon>
    </lineage>
</organism>
<evidence type="ECO:0000256" key="1">
    <source>
        <dbReference type="SAM" id="SignalP"/>
    </source>
</evidence>
<feature type="signal peptide" evidence="1">
    <location>
        <begin position="1"/>
        <end position="26"/>
    </location>
</feature>
<name>A0ABU4RPR7_9HYPH</name>
<accession>A0ABU4RPR7</accession>
<dbReference type="InterPro" id="IPR037401">
    <property type="entry name" value="SnoaL-like"/>
</dbReference>
<evidence type="ECO:0000313" key="3">
    <source>
        <dbReference type="EMBL" id="MDX6806827.1"/>
    </source>
</evidence>
<dbReference type="PANTHER" id="PTHR41252">
    <property type="entry name" value="BLR2505 PROTEIN"/>
    <property type="match status" value="1"/>
</dbReference>
<dbReference type="EMBL" id="JAXAFJ010000007">
    <property type="protein sequence ID" value="MDX6806827.1"/>
    <property type="molecule type" value="Genomic_DNA"/>
</dbReference>
<proteinExistence type="predicted"/>
<reference evidence="3 4" key="1">
    <citation type="submission" date="2023-11" db="EMBL/GenBank/DDBJ databases">
        <authorList>
            <person name="Bao R."/>
        </authorList>
    </citation>
    <scope>NUCLEOTIDE SEQUENCE [LARGE SCALE GENOMIC DNA]</scope>
    <source>
        <strain evidence="3 4">PJ23</strain>
    </source>
</reference>
<gene>
    <name evidence="3" type="ORF">SCD90_12200</name>
</gene>
<dbReference type="Proteomes" id="UP001274321">
    <property type="component" value="Unassembled WGS sequence"/>
</dbReference>
<comment type="caution">
    <text evidence="3">The sequence shown here is derived from an EMBL/GenBank/DDBJ whole genome shotgun (WGS) entry which is preliminary data.</text>
</comment>
<feature type="domain" description="SnoaL-like" evidence="2">
    <location>
        <begin position="46"/>
        <end position="151"/>
    </location>
</feature>
<keyword evidence="1" id="KW-0732">Signal</keyword>
<dbReference type="Pfam" id="PF12680">
    <property type="entry name" value="SnoaL_2"/>
    <property type="match status" value="1"/>
</dbReference>
<evidence type="ECO:0000259" key="2">
    <source>
        <dbReference type="Pfam" id="PF12680"/>
    </source>
</evidence>
<dbReference type="PANTHER" id="PTHR41252:SF1">
    <property type="entry name" value="BLR2505 PROTEIN"/>
    <property type="match status" value="1"/>
</dbReference>
<evidence type="ECO:0000313" key="4">
    <source>
        <dbReference type="Proteomes" id="UP001274321"/>
    </source>
</evidence>
<dbReference type="InterPro" id="IPR032710">
    <property type="entry name" value="NTF2-like_dom_sf"/>
</dbReference>
<protein>
    <submittedName>
        <fullName evidence="3">Nuclear transport factor 2 family protein</fullName>
    </submittedName>
</protein>
<keyword evidence="4" id="KW-1185">Reference proteome</keyword>
<feature type="chain" id="PRO_5046315519" evidence="1">
    <location>
        <begin position="27"/>
        <end position="174"/>
    </location>
</feature>
<dbReference type="SUPFAM" id="SSF54427">
    <property type="entry name" value="NTF2-like"/>
    <property type="match status" value="1"/>
</dbReference>
<dbReference type="RefSeq" id="WP_319844954.1">
    <property type="nucleotide sequence ID" value="NZ_JAXAFJ010000007.1"/>
</dbReference>
<dbReference type="Gene3D" id="3.10.450.50">
    <property type="match status" value="1"/>
</dbReference>